<dbReference type="InterPro" id="IPR029044">
    <property type="entry name" value="Nucleotide-diphossugar_trans"/>
</dbReference>
<dbReference type="InterPro" id="IPR001173">
    <property type="entry name" value="Glyco_trans_2-like"/>
</dbReference>
<gene>
    <name evidence="2" type="ORF">AWB90_24455</name>
</gene>
<feature type="domain" description="Glycosyltransferase 2-like" evidence="1">
    <location>
        <begin position="8"/>
        <end position="154"/>
    </location>
</feature>
<dbReference type="PANTHER" id="PTHR43685:SF11">
    <property type="entry name" value="GLYCOSYLTRANSFERASE TAGX-RELATED"/>
    <property type="match status" value="1"/>
</dbReference>
<dbReference type="Gene3D" id="3.90.550.10">
    <property type="entry name" value="Spore Coat Polysaccharide Biosynthesis Protein SpsA, Chain A"/>
    <property type="match status" value="1"/>
</dbReference>
<name>A0A1X2A463_9MYCO</name>
<dbReference type="PANTHER" id="PTHR43685">
    <property type="entry name" value="GLYCOSYLTRANSFERASE"/>
    <property type="match status" value="1"/>
</dbReference>
<protein>
    <recommendedName>
        <fullName evidence="1">Glycosyltransferase 2-like domain-containing protein</fullName>
    </recommendedName>
</protein>
<dbReference type="STRING" id="767916.AWB91_07815"/>
<dbReference type="RefSeq" id="WP_085246236.1">
    <property type="nucleotide sequence ID" value="NZ_LQPN01000073.1"/>
</dbReference>
<sequence length="311" mass="34833">MAANPTVSVCVPMYNNAATIARCLGSILDQDGVDFEIVIVDDDSSDDCAAIAKTMLRPGDRLVRNESRLGLNGNHNKCLELARGTCIQFVHGDDWLLPGALKSLVPCFDDPAVAMAFAPRRVVQDENLPWRRRVGPAHKHFLGLRERNSGPWLVAQQLVRAGAGNWIGEPTCVMFRRQLALDIGGLRDDVYQLVDLDFWYRLMIRSTVCFVPQELSVRTHTASNESMRIVKAGGNWLDQLRILTWLIVDPASPASIRIIATIKWSITWLVLPFRVLAFGPDRRSRLKTLASVPADEFARARRWRDGLPRPA</sequence>
<proteinExistence type="predicted"/>
<dbReference type="OrthoDB" id="3177103at2"/>
<reference evidence="2 3" key="1">
    <citation type="journal article" date="2015" name="Emerg. Microbes Infect.">
        <title>Characterization of 17 strains belonging to the Mycobacterium simiae complex and description of Mycobacterium paraense sp. nov.</title>
        <authorList>
            <person name="Fusco da Costa A.R."/>
            <person name="Fedrizzi T."/>
            <person name="Lopes M.L."/>
            <person name="Pecorari M."/>
            <person name="Oliveira da Costa W.L."/>
            <person name="Giacobazzi E."/>
            <person name="da Costa Bahia J.R."/>
            <person name="De Sanctis V."/>
            <person name="Batista Lima K.V."/>
            <person name="Bertorelli R."/>
            <person name="Grottola A."/>
            <person name="Fabio A."/>
            <person name="Mariottini A."/>
            <person name="Ferretti P."/>
            <person name="Di Leva F."/>
            <person name="Fregni Serpini G."/>
            <person name="Tagliazucchi S."/>
            <person name="Rumpianesi F."/>
            <person name="Jousson O."/>
            <person name="Segata N."/>
            <person name="Tortoli E."/>
        </authorList>
    </citation>
    <scope>NUCLEOTIDE SEQUENCE [LARGE SCALE GENOMIC DNA]</scope>
    <source>
        <strain evidence="2 3">IEC33</strain>
    </source>
</reference>
<accession>A0A1X2A463</accession>
<dbReference type="AlphaFoldDB" id="A0A1X2A463"/>
<dbReference type="InterPro" id="IPR050834">
    <property type="entry name" value="Glycosyltransf_2"/>
</dbReference>
<evidence type="ECO:0000259" key="1">
    <source>
        <dbReference type="Pfam" id="PF00535"/>
    </source>
</evidence>
<dbReference type="Proteomes" id="UP000193285">
    <property type="component" value="Unassembled WGS sequence"/>
</dbReference>
<comment type="caution">
    <text evidence="2">The sequence shown here is derived from an EMBL/GenBank/DDBJ whole genome shotgun (WGS) entry which is preliminary data.</text>
</comment>
<evidence type="ECO:0000313" key="2">
    <source>
        <dbReference type="EMBL" id="ORW38191.1"/>
    </source>
</evidence>
<organism evidence="2 3">
    <name type="scientific">Mycobacterium paraense</name>
    <dbReference type="NCBI Taxonomy" id="767916"/>
    <lineage>
        <taxon>Bacteria</taxon>
        <taxon>Bacillati</taxon>
        <taxon>Actinomycetota</taxon>
        <taxon>Actinomycetes</taxon>
        <taxon>Mycobacteriales</taxon>
        <taxon>Mycobacteriaceae</taxon>
        <taxon>Mycobacterium</taxon>
        <taxon>Mycobacterium simiae complex</taxon>
    </lineage>
</organism>
<dbReference type="Pfam" id="PF00535">
    <property type="entry name" value="Glycos_transf_2"/>
    <property type="match status" value="1"/>
</dbReference>
<dbReference type="SUPFAM" id="SSF53448">
    <property type="entry name" value="Nucleotide-diphospho-sugar transferases"/>
    <property type="match status" value="1"/>
</dbReference>
<evidence type="ECO:0000313" key="3">
    <source>
        <dbReference type="Proteomes" id="UP000193285"/>
    </source>
</evidence>
<dbReference type="EMBL" id="LQPN01000073">
    <property type="protein sequence ID" value="ORW38191.1"/>
    <property type="molecule type" value="Genomic_DNA"/>
</dbReference>